<dbReference type="Proteomes" id="UP000069205">
    <property type="component" value="Chromosome"/>
</dbReference>
<evidence type="ECO:0000313" key="2">
    <source>
        <dbReference type="Proteomes" id="UP000069205"/>
    </source>
</evidence>
<dbReference type="KEGG" id="nmv:NITMOv2_0831"/>
<dbReference type="EMBL" id="CP011801">
    <property type="protein sequence ID" value="ALA57266.1"/>
    <property type="molecule type" value="Genomic_DNA"/>
</dbReference>
<dbReference type="STRING" id="42253.NITMOv2_0831"/>
<accession>A0A0K2G8G7</accession>
<reference evidence="1 2" key="1">
    <citation type="journal article" date="2015" name="Proc. Natl. Acad. Sci. U.S.A.">
        <title>Expanded metabolic versatility of ubiquitous nitrite-oxidizing bacteria from the genus Nitrospira.</title>
        <authorList>
            <person name="Koch H."/>
            <person name="Lucker S."/>
            <person name="Albertsen M."/>
            <person name="Kitzinger K."/>
            <person name="Herbold C."/>
            <person name="Spieck E."/>
            <person name="Nielsen P.H."/>
            <person name="Wagner M."/>
            <person name="Daims H."/>
        </authorList>
    </citation>
    <scope>NUCLEOTIDE SEQUENCE [LARGE SCALE GENOMIC DNA]</scope>
    <source>
        <strain evidence="1 2">NSP M-1</strain>
    </source>
</reference>
<evidence type="ECO:0000313" key="1">
    <source>
        <dbReference type="EMBL" id="ALA57266.1"/>
    </source>
</evidence>
<sequence>MNGSILIIGSLLWDNGKRGDWRTSRLSTEKKVFVRAPIRYGRRSSSWGRTFTMTLSPNGSAGRAILIPCKAPIADVAALIAEAEALWKAEWCKASPGQIGSSWGCVGVSFRAGAELAGWLQPWADHFDAKTSAAITPVDRNGLLQIPWPTTTLDGAPAAADLILATATKAEKQCPSVEDVAEAWLKQNNGYERYFFENVRHGIRTPDDGLIWSRIKEQNPDWLANRSYGEAVALLEREALEGP</sequence>
<keyword evidence="2" id="KW-1185">Reference proteome</keyword>
<dbReference type="PATRIC" id="fig|42253.5.peg.815"/>
<proteinExistence type="predicted"/>
<dbReference type="AlphaFoldDB" id="A0A0K2G8G7"/>
<gene>
    <name evidence="1" type="ORF">NITMOv2_0831</name>
</gene>
<protein>
    <submittedName>
        <fullName evidence="1">Uncharacterized protein</fullName>
    </submittedName>
</protein>
<name>A0A0K2G8G7_NITMO</name>
<organism evidence="1 2">
    <name type="scientific">Nitrospira moscoviensis</name>
    <dbReference type="NCBI Taxonomy" id="42253"/>
    <lineage>
        <taxon>Bacteria</taxon>
        <taxon>Pseudomonadati</taxon>
        <taxon>Nitrospirota</taxon>
        <taxon>Nitrospiria</taxon>
        <taxon>Nitrospirales</taxon>
        <taxon>Nitrospiraceae</taxon>
        <taxon>Nitrospira</taxon>
    </lineage>
</organism>